<keyword evidence="1" id="KW-0547">Nucleotide-binding</keyword>
<proteinExistence type="predicted"/>
<evidence type="ECO:0000256" key="2">
    <source>
        <dbReference type="ARBA" id="ARBA00022840"/>
    </source>
</evidence>
<evidence type="ECO:0000313" key="4">
    <source>
        <dbReference type="EMBL" id="QUE53374.1"/>
    </source>
</evidence>
<evidence type="ECO:0000313" key="5">
    <source>
        <dbReference type="Proteomes" id="UP000677616"/>
    </source>
</evidence>
<dbReference type="InterPro" id="IPR027417">
    <property type="entry name" value="P-loop_NTPase"/>
</dbReference>
<dbReference type="InterPro" id="IPR017871">
    <property type="entry name" value="ABC_transporter-like_CS"/>
</dbReference>
<dbReference type="SUPFAM" id="SSF52540">
    <property type="entry name" value="P-loop containing nucleoside triphosphate hydrolases"/>
    <property type="match status" value="1"/>
</dbReference>
<dbReference type="PROSITE" id="PS50893">
    <property type="entry name" value="ABC_TRANSPORTER_2"/>
    <property type="match status" value="1"/>
</dbReference>
<dbReference type="PROSITE" id="PS00211">
    <property type="entry name" value="ABC_TRANSPORTER_1"/>
    <property type="match status" value="1"/>
</dbReference>
<dbReference type="Pfam" id="PF00005">
    <property type="entry name" value="ABC_tran"/>
    <property type="match status" value="1"/>
</dbReference>
<reference evidence="4 5" key="1">
    <citation type="submission" date="2021-04" db="EMBL/GenBank/DDBJ databases">
        <title>Complete genome sequence of a novel Streptococcus species.</title>
        <authorList>
            <person name="Teng J.L.L."/>
        </authorList>
    </citation>
    <scope>NUCLEOTIDE SEQUENCE [LARGE SCALE GENOMIC DNA]</scope>
    <source>
        <strain evidence="4 5">HKU75</strain>
    </source>
</reference>
<name>A0ABX7YJB8_9STRE</name>
<accession>A0ABX7YJB8</accession>
<dbReference type="EMBL" id="CP073084">
    <property type="protein sequence ID" value="QUE53374.1"/>
    <property type="molecule type" value="Genomic_DNA"/>
</dbReference>
<dbReference type="PANTHER" id="PTHR24220">
    <property type="entry name" value="IMPORT ATP-BINDING PROTEIN"/>
    <property type="match status" value="1"/>
</dbReference>
<organism evidence="4 5">
    <name type="scientific">Streptococcus oriscaviae</name>
    <dbReference type="NCBI Taxonomy" id="2781599"/>
    <lineage>
        <taxon>Bacteria</taxon>
        <taxon>Bacillati</taxon>
        <taxon>Bacillota</taxon>
        <taxon>Bacilli</taxon>
        <taxon>Lactobacillales</taxon>
        <taxon>Streptococcaceae</taxon>
        <taxon>Streptococcus</taxon>
    </lineage>
</organism>
<dbReference type="SMART" id="SM00382">
    <property type="entry name" value="AAA"/>
    <property type="match status" value="1"/>
</dbReference>
<dbReference type="InterPro" id="IPR003439">
    <property type="entry name" value="ABC_transporter-like_ATP-bd"/>
</dbReference>
<keyword evidence="5" id="KW-1185">Reference proteome</keyword>
<dbReference type="Proteomes" id="UP000677616">
    <property type="component" value="Chromosome"/>
</dbReference>
<keyword evidence="2 4" id="KW-0067">ATP-binding</keyword>
<evidence type="ECO:0000256" key="1">
    <source>
        <dbReference type="ARBA" id="ARBA00022741"/>
    </source>
</evidence>
<dbReference type="RefSeq" id="WP_212569568.1">
    <property type="nucleotide sequence ID" value="NZ_CP073084.1"/>
</dbReference>
<feature type="domain" description="ABC transporter" evidence="3">
    <location>
        <begin position="2"/>
        <end position="225"/>
    </location>
</feature>
<dbReference type="GO" id="GO:0005524">
    <property type="term" value="F:ATP binding"/>
    <property type="evidence" value="ECO:0007669"/>
    <property type="project" value="UniProtKB-KW"/>
</dbReference>
<dbReference type="InterPro" id="IPR015854">
    <property type="entry name" value="ABC_transpr_LolD-like"/>
</dbReference>
<dbReference type="InterPro" id="IPR003593">
    <property type="entry name" value="AAA+_ATPase"/>
</dbReference>
<evidence type="ECO:0000259" key="3">
    <source>
        <dbReference type="PROSITE" id="PS50893"/>
    </source>
</evidence>
<dbReference type="Gene3D" id="3.40.50.300">
    <property type="entry name" value="P-loop containing nucleotide triphosphate hydrolases"/>
    <property type="match status" value="1"/>
</dbReference>
<gene>
    <name evidence="4" type="ORF">INT76_05670</name>
</gene>
<protein>
    <submittedName>
        <fullName evidence="4">ATP-binding cassette domain-containing protein</fullName>
    </submittedName>
</protein>
<sequence length="225" mass="25284">MINLENIQKKYRDTIIFESANFHADAGQIVLILGKSGIGKTTLLEIIAGLRTLDSGEYVYQGSKLSFADDETMSAFRNKHVGYILQDFALIEDYTVVENLLLPVLYSQTVSREEAAAHAESLAGKFGLSNVLDKKIKSVSGGQKQRVAIIRSLILKPDILLADEPTTNLDKENFQLIIDMFQELKKEGKCIIIATHDERILEFADKVYQIEHKKITLLEKIKALE</sequence>